<dbReference type="Proteomes" id="UP000053599">
    <property type="component" value="Unassembled WGS sequence"/>
</dbReference>
<keyword evidence="2" id="KW-0472">Membrane</keyword>
<dbReference type="OrthoDB" id="2386090at2759"/>
<proteinExistence type="predicted"/>
<evidence type="ECO:0000256" key="2">
    <source>
        <dbReference type="SAM" id="Phobius"/>
    </source>
</evidence>
<feature type="transmembrane region" description="Helical" evidence="2">
    <location>
        <begin position="160"/>
        <end position="181"/>
    </location>
</feature>
<keyword evidence="2" id="KW-1133">Transmembrane helix</keyword>
<name>A0A0D1YT99_9EURO</name>
<reference evidence="3 4" key="1">
    <citation type="submission" date="2015-01" db="EMBL/GenBank/DDBJ databases">
        <title>The Genome Sequence of Exophiala sideris CBS121828.</title>
        <authorList>
            <consortium name="The Broad Institute Genomics Platform"/>
            <person name="Cuomo C."/>
            <person name="de Hoog S."/>
            <person name="Gorbushina A."/>
            <person name="Stielow B."/>
            <person name="Teixiera M."/>
            <person name="Abouelleil A."/>
            <person name="Chapman S.B."/>
            <person name="Priest M."/>
            <person name="Young S.K."/>
            <person name="Wortman J."/>
            <person name="Nusbaum C."/>
            <person name="Birren B."/>
        </authorList>
    </citation>
    <scope>NUCLEOTIDE SEQUENCE [LARGE SCALE GENOMIC DNA]</scope>
    <source>
        <strain evidence="3 4">CBS 121828</strain>
    </source>
</reference>
<dbReference type="EMBL" id="KN846954">
    <property type="protein sequence ID" value="KIV78103.1"/>
    <property type="molecule type" value="Genomic_DNA"/>
</dbReference>
<keyword evidence="2" id="KW-0812">Transmembrane</keyword>
<evidence type="ECO:0000256" key="1">
    <source>
        <dbReference type="SAM" id="MobiDB-lite"/>
    </source>
</evidence>
<evidence type="ECO:0000313" key="3">
    <source>
        <dbReference type="EMBL" id="KIV78103.1"/>
    </source>
</evidence>
<organism evidence="3 4">
    <name type="scientific">Exophiala sideris</name>
    <dbReference type="NCBI Taxonomy" id="1016849"/>
    <lineage>
        <taxon>Eukaryota</taxon>
        <taxon>Fungi</taxon>
        <taxon>Dikarya</taxon>
        <taxon>Ascomycota</taxon>
        <taxon>Pezizomycotina</taxon>
        <taxon>Eurotiomycetes</taxon>
        <taxon>Chaetothyriomycetidae</taxon>
        <taxon>Chaetothyriales</taxon>
        <taxon>Herpotrichiellaceae</taxon>
        <taxon>Exophiala</taxon>
    </lineage>
</organism>
<evidence type="ECO:0000313" key="4">
    <source>
        <dbReference type="Proteomes" id="UP000053599"/>
    </source>
</evidence>
<accession>A0A0D1YT99</accession>
<feature type="transmembrane region" description="Helical" evidence="2">
    <location>
        <begin position="187"/>
        <end position="208"/>
    </location>
</feature>
<sequence>MRSLPQVLLAEVRYAFQVCGRQHAATRRTRFSTCQPLLKKKSPKSKKNDLPIQVIHNQKLQAQKQRDEVPTPSPEQPLAGTELVPSLEEETALDTGRKVEVPLKVIPKAELTPNLTLSPKERLQIEQLTRRMPPRPEPKVYKRRIRIYSLGNGRIYMMTFLRFTAIVVLGFVTVLVAPAHWVNGSSFWVVAGLWLAGFVPFVFINWTLRPMVTEVFLRLPQTAQHSPKAAMEFAKSLPIDATLEMRFMRATCLTDVVSPRLAHTRPVKSFLRPATFEWFGPLVEHGHFLRPNPTQFYVRPESATGMAARDVTPGIWSKVYERLTGTESGTLAKWRR</sequence>
<dbReference type="AlphaFoldDB" id="A0A0D1YT99"/>
<feature type="region of interest" description="Disordered" evidence="1">
    <location>
        <begin position="59"/>
        <end position="93"/>
    </location>
</feature>
<dbReference type="HOGENOM" id="CLU_071627_0_0_1"/>
<gene>
    <name evidence="3" type="ORF">PV11_09858</name>
</gene>
<protein>
    <submittedName>
        <fullName evidence="3">Uncharacterized protein</fullName>
    </submittedName>
</protein>